<evidence type="ECO:0000256" key="3">
    <source>
        <dbReference type="ARBA" id="ARBA00022840"/>
    </source>
</evidence>
<dbReference type="InterPro" id="IPR045455">
    <property type="entry name" value="NrS-1_pol-like_helicase"/>
</dbReference>
<dbReference type="Proteomes" id="UP000640786">
    <property type="component" value="Unassembled WGS sequence"/>
</dbReference>
<name>A0ABR8RC55_9BACI</name>
<dbReference type="PANTHER" id="PTHR35372:SF2">
    <property type="entry name" value="SF3 HELICASE DOMAIN-CONTAINING PROTEIN"/>
    <property type="match status" value="1"/>
</dbReference>
<dbReference type="InterPro" id="IPR054468">
    <property type="entry name" value="NrSPol-like_HBD"/>
</dbReference>
<proteinExistence type="predicted"/>
<protein>
    <submittedName>
        <fullName evidence="5">DNA primase</fullName>
    </submittedName>
</protein>
<dbReference type="InterPro" id="IPR006500">
    <property type="entry name" value="Helicase_put_C_phage/plasmid"/>
</dbReference>
<dbReference type="Pfam" id="PF19263">
    <property type="entry name" value="DUF5906"/>
    <property type="match status" value="1"/>
</dbReference>
<organism evidence="5 6">
    <name type="scientific">Psychrobacillus faecigallinarum</name>
    <dbReference type="NCBI Taxonomy" id="2762235"/>
    <lineage>
        <taxon>Bacteria</taxon>
        <taxon>Bacillati</taxon>
        <taxon>Bacillota</taxon>
        <taxon>Bacilli</taxon>
        <taxon>Bacillales</taxon>
        <taxon>Bacillaceae</taxon>
        <taxon>Psychrobacillus</taxon>
    </lineage>
</organism>
<evidence type="ECO:0000259" key="4">
    <source>
        <dbReference type="PROSITE" id="PS51206"/>
    </source>
</evidence>
<dbReference type="PANTHER" id="PTHR35372">
    <property type="entry name" value="ATP BINDING PROTEIN-RELATED"/>
    <property type="match status" value="1"/>
</dbReference>
<dbReference type="InterPro" id="IPR014818">
    <property type="entry name" value="Phage/plasmid_primase_P4_C"/>
</dbReference>
<dbReference type="Pfam" id="PF08706">
    <property type="entry name" value="D5_N"/>
    <property type="match status" value="1"/>
</dbReference>
<dbReference type="InterPro" id="IPR051620">
    <property type="entry name" value="ORF904-like_C"/>
</dbReference>
<dbReference type="SUPFAM" id="SSF52540">
    <property type="entry name" value="P-loop containing nucleoside triphosphate hydrolases"/>
    <property type="match status" value="1"/>
</dbReference>
<evidence type="ECO:0000313" key="6">
    <source>
        <dbReference type="Proteomes" id="UP000640786"/>
    </source>
</evidence>
<dbReference type="InterPro" id="IPR014015">
    <property type="entry name" value="Helicase_SF3_DNA-vir"/>
</dbReference>
<dbReference type="InterPro" id="IPR027417">
    <property type="entry name" value="P-loop_NTPase"/>
</dbReference>
<evidence type="ECO:0000256" key="1">
    <source>
        <dbReference type="ARBA" id="ARBA00022741"/>
    </source>
</evidence>
<reference evidence="5 6" key="1">
    <citation type="submission" date="2020-08" db="EMBL/GenBank/DDBJ databases">
        <title>A Genomic Blueprint of the Chicken Gut Microbiome.</title>
        <authorList>
            <person name="Gilroy R."/>
            <person name="Ravi A."/>
            <person name="Getino M."/>
            <person name="Pursley I."/>
            <person name="Horton D.L."/>
            <person name="Alikhan N.-F."/>
            <person name="Baker D."/>
            <person name="Gharbi K."/>
            <person name="Hall N."/>
            <person name="Watson M."/>
            <person name="Adriaenssens E.M."/>
            <person name="Foster-Nyarko E."/>
            <person name="Jarju S."/>
            <person name="Secka A."/>
            <person name="Antonio M."/>
            <person name="Oren A."/>
            <person name="Chaudhuri R."/>
            <person name="La Ragione R.M."/>
            <person name="Hildebrand F."/>
            <person name="Pallen M.J."/>
        </authorList>
    </citation>
    <scope>NUCLEOTIDE SEQUENCE [LARGE SCALE GENOMIC DNA]</scope>
    <source>
        <strain evidence="5 6">Sa2BUA9</strain>
    </source>
</reference>
<feature type="domain" description="SF3 helicase" evidence="4">
    <location>
        <begin position="467"/>
        <end position="625"/>
    </location>
</feature>
<dbReference type="NCBIfam" id="TIGR01613">
    <property type="entry name" value="primase_Cterm"/>
    <property type="match status" value="1"/>
</dbReference>
<dbReference type="SMART" id="SM00885">
    <property type="entry name" value="D5_N"/>
    <property type="match status" value="1"/>
</dbReference>
<keyword evidence="2" id="KW-0378">Hydrolase</keyword>
<dbReference type="Pfam" id="PF22763">
    <property type="entry name" value="NrS1-1_pol-like_HBD"/>
    <property type="match status" value="1"/>
</dbReference>
<keyword evidence="1" id="KW-0547">Nucleotide-binding</keyword>
<keyword evidence="3" id="KW-0067">ATP-binding</keyword>
<accession>A0ABR8RC55</accession>
<dbReference type="Gene3D" id="3.40.50.300">
    <property type="entry name" value="P-loop containing nucleotide triphosphate hydrolases"/>
    <property type="match status" value="1"/>
</dbReference>
<dbReference type="EMBL" id="JACSQO010000007">
    <property type="protein sequence ID" value="MBD7945275.1"/>
    <property type="molecule type" value="Genomic_DNA"/>
</dbReference>
<gene>
    <name evidence="5" type="ORF">H9650_14205</name>
</gene>
<evidence type="ECO:0000256" key="2">
    <source>
        <dbReference type="ARBA" id="ARBA00022801"/>
    </source>
</evidence>
<comment type="caution">
    <text evidence="5">The sequence shown here is derived from an EMBL/GenBank/DDBJ whole genome shotgun (WGS) entry which is preliminary data.</text>
</comment>
<evidence type="ECO:0000313" key="5">
    <source>
        <dbReference type="EMBL" id="MBD7945275.1"/>
    </source>
</evidence>
<dbReference type="PROSITE" id="PS51206">
    <property type="entry name" value="SF3_HELICASE_1"/>
    <property type="match status" value="1"/>
</dbReference>
<keyword evidence="6" id="KW-1185">Reference proteome</keyword>
<sequence>MAITEKSKILLPVMENIPEELKLLPQWVIWKAILNDKNEYTKVPFRANGKDAADSTNRNTWETFADVEEAYLNGIGDGIGFVLSKEDPYACIDIDGIEDIDNLSALNLQITNASYTEISPSGSGLHVWIKGYKHDSQKFKNKNTKLGYEIYDSKRFLTLTGESKNSLPISGGPEIENFINIVFKREENKQLPTVRTNDVENNLTESDIIRIATNSKTGARFNSCFRGGWESLYSSQSEADLAFCNDLAFWTNCNYQLMDSIFRQSSLMREKWGRRQNTSTYGDETLKKAINECTNTFSPKTKGHEVILSDEDSSFQVRETNWWATNANGTKTLLHNVLGSEVMKEFFLVRHPNPHSDLYYYNYNKGIYEQDKSGRQVSAIIRNKDDLKRNQVREVQEYVTDMSPVINNANTNYIAVENGLLNLKTFQLEPFSPKIFVTQKINTTYNPNANDSFIEETLQKVTKGHVPSYQNICEMFACVLYPEILVPKMFYLYGRTAHNGKSSVLNMIFETFDKKGGQISAVSPQKLANNTFAGAAIYGKLANIVDDQPDAVIEDSGMLKTIITGGRIEIERKGKDSESVKMSTPLITASNYFPNFKESGNQINRRLHIIPFEYSFTEDKNCVSDSESMQRIASQSGREYVLKLAVDALKRMLLSKEADKLTYNEKSVEVGKLFAEQNDPLSDYFFEYTADYFIERPGSSVINEYNNWCTENSTHPLGRKRFKEAVSNKYDLIWDLKNVYINGGWKSTRGFKKKEV</sequence>